<evidence type="ECO:0000313" key="3">
    <source>
        <dbReference type="EMBL" id="PQA49381.1"/>
    </source>
</evidence>
<dbReference type="Pfam" id="PF13413">
    <property type="entry name" value="HTH_25"/>
    <property type="match status" value="1"/>
</dbReference>
<accession>A0A2P6AU71</accession>
<dbReference type="PANTHER" id="PTHR34475">
    <property type="match status" value="1"/>
</dbReference>
<dbReference type="CDD" id="cd00093">
    <property type="entry name" value="HTH_XRE"/>
    <property type="match status" value="1"/>
</dbReference>
<dbReference type="Pfam" id="PF13464">
    <property type="entry name" value="RodZ_C"/>
    <property type="match status" value="1"/>
</dbReference>
<dbReference type="SMART" id="SM00530">
    <property type="entry name" value="HTH_XRE"/>
    <property type="match status" value="1"/>
</dbReference>
<sequence>MNPSDEPQNMTQETPSATPAASSGRASPGERLAQARAQRGLTAEQVARETNLSLRYVQALEQDDYDVLPGPAFIRGYLRRYAQLVQLSPDTLVAVFDELWSSRAPAPVQQEPLKAGVLHAGGESLHTGRRPGFMVILSGAVLALLVVGSLFWNSGDHASDIDVVAPLEQDVTLPPSPEAPLVDPAQLVPPATPALPGDVPPAEAGTQPATTDEQPAAAPVIDALPAEPARPAASVPRPATPVTTVAPVVPANPAATPSAQGSVVIPATPAAAGPRIDTLSFTFTGRSWISVRDATGQELVYGLKNQGQVVAVTGQPPFSINIGNVKATSLSRNGQPVNLKPYTRGEIASFRLTN</sequence>
<dbReference type="GO" id="GO:0003677">
    <property type="term" value="F:DNA binding"/>
    <property type="evidence" value="ECO:0007669"/>
    <property type="project" value="InterPro"/>
</dbReference>
<feature type="region of interest" description="Disordered" evidence="1">
    <location>
        <begin position="174"/>
        <end position="214"/>
    </location>
</feature>
<feature type="region of interest" description="Disordered" evidence="1">
    <location>
        <begin position="1"/>
        <end position="42"/>
    </location>
</feature>
<dbReference type="InterPro" id="IPR001387">
    <property type="entry name" value="Cro/C1-type_HTH"/>
</dbReference>
<dbReference type="InterPro" id="IPR025194">
    <property type="entry name" value="RodZ-like_C"/>
</dbReference>
<evidence type="ECO:0000256" key="1">
    <source>
        <dbReference type="SAM" id="MobiDB-lite"/>
    </source>
</evidence>
<protein>
    <recommendedName>
        <fullName evidence="2">HTH cro/C1-type domain-containing protein</fullName>
    </recommendedName>
</protein>
<feature type="compositionally biased region" description="Polar residues" evidence="1">
    <location>
        <begin position="1"/>
        <end position="25"/>
    </location>
</feature>
<evidence type="ECO:0000259" key="2">
    <source>
        <dbReference type="PROSITE" id="PS50943"/>
    </source>
</evidence>
<feature type="domain" description="HTH cro/C1-type" evidence="2">
    <location>
        <begin position="32"/>
        <end position="63"/>
    </location>
</feature>
<proteinExistence type="predicted"/>
<dbReference type="Proteomes" id="UP000243900">
    <property type="component" value="Unassembled WGS sequence"/>
</dbReference>
<dbReference type="EMBL" id="PTQZ01000030">
    <property type="protein sequence ID" value="PQA49381.1"/>
    <property type="molecule type" value="Genomic_DNA"/>
</dbReference>
<reference evidence="4" key="1">
    <citation type="submission" date="2018-02" db="EMBL/GenBank/DDBJ databases">
        <title>Genome sequencing of Solimonas sp. HR-BB.</title>
        <authorList>
            <person name="Lee Y."/>
            <person name="Jeon C.O."/>
        </authorList>
    </citation>
    <scope>NUCLEOTIDE SEQUENCE [LARGE SCALE GENOMIC DNA]</scope>
    <source>
        <strain evidence="4">HR-E</strain>
    </source>
</reference>
<name>A0A2P6AU71_9GAMM</name>
<keyword evidence="4" id="KW-1185">Reference proteome</keyword>
<comment type="caution">
    <text evidence="3">The sequence shown here is derived from an EMBL/GenBank/DDBJ whole genome shotgun (WGS) entry which is preliminary data.</text>
</comment>
<organism evidence="3 4">
    <name type="scientific">Amnimonas aquatica</name>
    <dbReference type="NCBI Taxonomy" id="2094561"/>
    <lineage>
        <taxon>Bacteria</taxon>
        <taxon>Pseudomonadati</taxon>
        <taxon>Pseudomonadota</taxon>
        <taxon>Gammaproteobacteria</taxon>
        <taxon>Moraxellales</taxon>
        <taxon>Moraxellaceae</taxon>
        <taxon>Amnimonas</taxon>
    </lineage>
</organism>
<evidence type="ECO:0000313" key="4">
    <source>
        <dbReference type="Proteomes" id="UP000243900"/>
    </source>
</evidence>
<dbReference type="InterPro" id="IPR010982">
    <property type="entry name" value="Lambda_DNA-bd_dom_sf"/>
</dbReference>
<dbReference type="PANTHER" id="PTHR34475:SF1">
    <property type="entry name" value="CYTOSKELETON PROTEIN RODZ"/>
    <property type="match status" value="1"/>
</dbReference>
<dbReference type="PROSITE" id="PS50943">
    <property type="entry name" value="HTH_CROC1"/>
    <property type="match status" value="1"/>
</dbReference>
<gene>
    <name evidence="3" type="ORF">C5O18_02530</name>
</gene>
<dbReference type="SUPFAM" id="SSF47413">
    <property type="entry name" value="lambda repressor-like DNA-binding domains"/>
    <property type="match status" value="1"/>
</dbReference>
<dbReference type="InterPro" id="IPR050400">
    <property type="entry name" value="Bact_Cytoskel_RodZ"/>
</dbReference>
<dbReference type="AlphaFoldDB" id="A0A2P6AU71"/>
<dbReference type="Gene3D" id="1.10.260.40">
    <property type="entry name" value="lambda repressor-like DNA-binding domains"/>
    <property type="match status" value="1"/>
</dbReference>